<name>A0A939DUT0_9MICO</name>
<dbReference type="InterPro" id="IPR001647">
    <property type="entry name" value="HTH_TetR"/>
</dbReference>
<dbReference type="InterPro" id="IPR050109">
    <property type="entry name" value="HTH-type_TetR-like_transc_reg"/>
</dbReference>
<evidence type="ECO:0000256" key="4">
    <source>
        <dbReference type="PROSITE-ProRule" id="PRU00335"/>
    </source>
</evidence>
<dbReference type="EMBL" id="JAEMWU010000001">
    <property type="protein sequence ID" value="MBN8204844.1"/>
    <property type="molecule type" value="Genomic_DNA"/>
</dbReference>
<reference evidence="6" key="1">
    <citation type="submission" date="2020-12" db="EMBL/GenBank/DDBJ databases">
        <title>PHA producing bacteria isolated from mangrove.</title>
        <authorList>
            <person name="Zheng W."/>
            <person name="Yu S."/>
            <person name="Huang Y."/>
        </authorList>
    </citation>
    <scope>NUCLEOTIDE SEQUENCE</scope>
    <source>
        <strain evidence="6">GN8-5</strain>
    </source>
</reference>
<feature type="DNA-binding region" description="H-T-H motif" evidence="4">
    <location>
        <begin position="38"/>
        <end position="57"/>
    </location>
</feature>
<keyword evidence="1" id="KW-0805">Transcription regulation</keyword>
<proteinExistence type="predicted"/>
<evidence type="ECO:0000256" key="3">
    <source>
        <dbReference type="ARBA" id="ARBA00023163"/>
    </source>
</evidence>
<dbReference type="AlphaFoldDB" id="A0A939DUT0"/>
<dbReference type="PRINTS" id="PR00455">
    <property type="entry name" value="HTHTETR"/>
</dbReference>
<evidence type="ECO:0000259" key="5">
    <source>
        <dbReference type="PROSITE" id="PS50977"/>
    </source>
</evidence>
<protein>
    <submittedName>
        <fullName evidence="6">TetR/AcrR family transcriptional regulator</fullName>
    </submittedName>
</protein>
<dbReference type="SUPFAM" id="SSF46689">
    <property type="entry name" value="Homeodomain-like"/>
    <property type="match status" value="1"/>
</dbReference>
<evidence type="ECO:0000313" key="6">
    <source>
        <dbReference type="EMBL" id="MBN8204844.1"/>
    </source>
</evidence>
<feature type="domain" description="HTH tetR-type" evidence="5">
    <location>
        <begin position="15"/>
        <end position="75"/>
    </location>
</feature>
<keyword evidence="3" id="KW-0804">Transcription</keyword>
<dbReference type="GO" id="GO:0003700">
    <property type="term" value="F:DNA-binding transcription factor activity"/>
    <property type="evidence" value="ECO:0007669"/>
    <property type="project" value="TreeGrafter"/>
</dbReference>
<dbReference type="PROSITE" id="PS50977">
    <property type="entry name" value="HTH_TETR_2"/>
    <property type="match status" value="1"/>
</dbReference>
<dbReference type="GO" id="GO:0000976">
    <property type="term" value="F:transcription cis-regulatory region binding"/>
    <property type="evidence" value="ECO:0007669"/>
    <property type="project" value="TreeGrafter"/>
</dbReference>
<evidence type="ECO:0000256" key="2">
    <source>
        <dbReference type="ARBA" id="ARBA00023125"/>
    </source>
</evidence>
<dbReference type="Proteomes" id="UP000664385">
    <property type="component" value="Unassembled WGS sequence"/>
</dbReference>
<dbReference type="Pfam" id="PF00440">
    <property type="entry name" value="TetR_N"/>
    <property type="match status" value="1"/>
</dbReference>
<organism evidence="6 7">
    <name type="scientific">Microbacterium esteraromaticum</name>
    <dbReference type="NCBI Taxonomy" id="57043"/>
    <lineage>
        <taxon>Bacteria</taxon>
        <taxon>Bacillati</taxon>
        <taxon>Actinomycetota</taxon>
        <taxon>Actinomycetes</taxon>
        <taxon>Micrococcales</taxon>
        <taxon>Microbacteriaceae</taxon>
        <taxon>Microbacterium</taxon>
    </lineage>
</organism>
<dbReference type="InterPro" id="IPR009057">
    <property type="entry name" value="Homeodomain-like_sf"/>
</dbReference>
<dbReference type="RefSeq" id="WP_206822642.1">
    <property type="nucleotide sequence ID" value="NZ_JAEMWU010000001.1"/>
</dbReference>
<sequence>MADSGSRRAHAQRQQETRNALVFAALAAFARDGYHAASLEGIANDAGFSKGAIYSNFDGKADLFLAVMDNNLAMVRGDGWDPLDNHSQGEDAADEPSEMDLPALVRGFALATLEFIASAARDEKLVTALRARNQLMIDAYQRIAEEQRAEGEMLSTGDVARLMVALNQGISVVALSGISDMDDSLMRVGMRRLLDPAGSAGDASLRTPGGFPGVEDVQRMLRDAADSER</sequence>
<dbReference type="InterPro" id="IPR036271">
    <property type="entry name" value="Tet_transcr_reg_TetR-rel_C_sf"/>
</dbReference>
<evidence type="ECO:0000313" key="7">
    <source>
        <dbReference type="Proteomes" id="UP000664385"/>
    </source>
</evidence>
<gene>
    <name evidence="6" type="ORF">JF543_02590</name>
</gene>
<evidence type="ECO:0000256" key="1">
    <source>
        <dbReference type="ARBA" id="ARBA00023015"/>
    </source>
</evidence>
<dbReference type="SUPFAM" id="SSF48498">
    <property type="entry name" value="Tetracyclin repressor-like, C-terminal domain"/>
    <property type="match status" value="1"/>
</dbReference>
<dbReference type="PANTHER" id="PTHR30055:SF234">
    <property type="entry name" value="HTH-TYPE TRANSCRIPTIONAL REGULATOR BETI"/>
    <property type="match status" value="1"/>
</dbReference>
<keyword evidence="2 4" id="KW-0238">DNA-binding</keyword>
<dbReference type="Gene3D" id="1.10.357.10">
    <property type="entry name" value="Tetracycline Repressor, domain 2"/>
    <property type="match status" value="1"/>
</dbReference>
<comment type="caution">
    <text evidence="6">The sequence shown here is derived from an EMBL/GenBank/DDBJ whole genome shotgun (WGS) entry which is preliminary data.</text>
</comment>
<dbReference type="PANTHER" id="PTHR30055">
    <property type="entry name" value="HTH-TYPE TRANSCRIPTIONAL REGULATOR RUTR"/>
    <property type="match status" value="1"/>
</dbReference>
<accession>A0A939DUT0</accession>